<proteinExistence type="predicted"/>
<dbReference type="RefSeq" id="WP_274198852.1">
    <property type="nucleotide sequence ID" value="NZ_JAQZAO010000001.1"/>
</dbReference>
<accession>A0ABT5SN99</accession>
<evidence type="ECO:0000313" key="1">
    <source>
        <dbReference type="EMBL" id="MDD7964315.1"/>
    </source>
</evidence>
<comment type="caution">
    <text evidence="1">The sequence shown here is derived from an EMBL/GenBank/DDBJ whole genome shotgun (WGS) entry which is preliminary data.</text>
</comment>
<protein>
    <submittedName>
        <fullName evidence="1">Uncharacterized protein</fullName>
    </submittedName>
</protein>
<sequence length="67" mass="7048">MTDALLSPNRVTEAYDSARVAHLADQKVAARVVASRATGVEDCCELLDMLGLSGAVGLPTVDPPPRR</sequence>
<name>A0ABT5SN99_9PSEU</name>
<evidence type="ECO:0000313" key="2">
    <source>
        <dbReference type="Proteomes" id="UP001300763"/>
    </source>
</evidence>
<gene>
    <name evidence="1" type="ORF">PGB27_03045</name>
</gene>
<dbReference type="EMBL" id="JAQZAO010000001">
    <property type="protein sequence ID" value="MDD7964315.1"/>
    <property type="molecule type" value="Genomic_DNA"/>
</dbReference>
<reference evidence="1 2" key="1">
    <citation type="submission" date="2023-02" db="EMBL/GenBank/DDBJ databases">
        <title>Genome sequencing required for Actinomycetospora new species description.</title>
        <authorList>
            <person name="Saimee Y."/>
            <person name="Duangmal K."/>
        </authorList>
    </citation>
    <scope>NUCLEOTIDE SEQUENCE [LARGE SCALE GENOMIC DNA]</scope>
    <source>
        <strain evidence="1 2">DW7H6</strain>
    </source>
</reference>
<organism evidence="1 2">
    <name type="scientific">Actinomycetospora lemnae</name>
    <dbReference type="NCBI Taxonomy" id="3019891"/>
    <lineage>
        <taxon>Bacteria</taxon>
        <taxon>Bacillati</taxon>
        <taxon>Actinomycetota</taxon>
        <taxon>Actinomycetes</taxon>
        <taxon>Pseudonocardiales</taxon>
        <taxon>Pseudonocardiaceae</taxon>
        <taxon>Actinomycetospora</taxon>
    </lineage>
</organism>
<keyword evidence="2" id="KW-1185">Reference proteome</keyword>
<dbReference type="Proteomes" id="UP001300763">
    <property type="component" value="Unassembled WGS sequence"/>
</dbReference>